<organism evidence="2 3">
    <name type="scientific">Zophobas morio</name>
    <dbReference type="NCBI Taxonomy" id="2755281"/>
    <lineage>
        <taxon>Eukaryota</taxon>
        <taxon>Metazoa</taxon>
        <taxon>Ecdysozoa</taxon>
        <taxon>Arthropoda</taxon>
        <taxon>Hexapoda</taxon>
        <taxon>Insecta</taxon>
        <taxon>Pterygota</taxon>
        <taxon>Neoptera</taxon>
        <taxon>Endopterygota</taxon>
        <taxon>Coleoptera</taxon>
        <taxon>Polyphaga</taxon>
        <taxon>Cucujiformia</taxon>
        <taxon>Tenebrionidae</taxon>
        <taxon>Zophobas</taxon>
    </lineage>
</organism>
<reference evidence="2" key="1">
    <citation type="journal article" date="2023" name="G3 (Bethesda)">
        <title>Whole genome assemblies of Zophobas morio and Tenebrio molitor.</title>
        <authorList>
            <person name="Kaur S."/>
            <person name="Stinson S.A."/>
            <person name="diCenzo G.C."/>
        </authorList>
    </citation>
    <scope>NUCLEOTIDE SEQUENCE</scope>
    <source>
        <strain evidence="2">QUZm001</strain>
    </source>
</reference>
<evidence type="ECO:0000256" key="1">
    <source>
        <dbReference type="SAM" id="SignalP"/>
    </source>
</evidence>
<name>A0AA38M453_9CUCU</name>
<evidence type="ECO:0008006" key="4">
    <source>
        <dbReference type="Google" id="ProtNLM"/>
    </source>
</evidence>
<dbReference type="Proteomes" id="UP001168821">
    <property type="component" value="Unassembled WGS sequence"/>
</dbReference>
<accession>A0AA38M453</accession>
<evidence type="ECO:0000313" key="2">
    <source>
        <dbReference type="EMBL" id="KAJ3643160.1"/>
    </source>
</evidence>
<dbReference type="AlphaFoldDB" id="A0AA38M453"/>
<dbReference type="EMBL" id="JALNTZ010000008">
    <property type="protein sequence ID" value="KAJ3643160.1"/>
    <property type="molecule type" value="Genomic_DNA"/>
</dbReference>
<sequence length="234" mass="26611">MNVIGFLIIAGLALKTVLAQESRNTSKLERFVYDRCRIYSTQASAYDDVKTHYGQFSDYLSYTASLLPKGKEQFCNDEKPTLIGMMRQLAKDMQPCFPKDEKYLPKFMYESFTSFMIFVCKEKNMENFFSSQGRDCRTALKSQQAGHEVGNCFRKLFARFSDVVKKDDLCMDLKFTKTCFSEALAKNCPDFAGYQSLNSKFFKAIREPCDSAVPVGAGSVILMIIAFISTKTFS</sequence>
<evidence type="ECO:0000313" key="3">
    <source>
        <dbReference type="Proteomes" id="UP001168821"/>
    </source>
</evidence>
<keyword evidence="1" id="KW-0732">Signal</keyword>
<comment type="caution">
    <text evidence="2">The sequence shown here is derived from an EMBL/GenBank/DDBJ whole genome shotgun (WGS) entry which is preliminary data.</text>
</comment>
<keyword evidence="3" id="KW-1185">Reference proteome</keyword>
<protein>
    <recommendedName>
        <fullName evidence="4">27 kDa hemolymph protein</fullName>
    </recommendedName>
</protein>
<feature type="signal peptide" evidence="1">
    <location>
        <begin position="1"/>
        <end position="19"/>
    </location>
</feature>
<proteinExistence type="predicted"/>
<feature type="chain" id="PRO_5041230472" description="27 kDa hemolymph protein" evidence="1">
    <location>
        <begin position="20"/>
        <end position="234"/>
    </location>
</feature>
<gene>
    <name evidence="2" type="ORF">Zmor_025886</name>
</gene>